<evidence type="ECO:0000259" key="1">
    <source>
        <dbReference type="Pfam" id="PF09413"/>
    </source>
</evidence>
<organism evidence="2 3">
    <name type="scientific">Bacteroides pyogenes F0041</name>
    <dbReference type="NCBI Taxonomy" id="1321819"/>
    <lineage>
        <taxon>Bacteria</taxon>
        <taxon>Pseudomonadati</taxon>
        <taxon>Bacteroidota</taxon>
        <taxon>Bacteroidia</taxon>
        <taxon>Bacteroidales</taxon>
        <taxon>Bacteroidaceae</taxon>
        <taxon>Bacteroides</taxon>
    </lineage>
</organism>
<evidence type="ECO:0000313" key="2">
    <source>
        <dbReference type="EMBL" id="ERI84758.1"/>
    </source>
</evidence>
<dbReference type="GeneID" id="99754261"/>
<dbReference type="Proteomes" id="UP000016496">
    <property type="component" value="Unassembled WGS sequence"/>
</dbReference>
<dbReference type="SUPFAM" id="SSF54913">
    <property type="entry name" value="GlnB-like"/>
    <property type="match status" value="1"/>
</dbReference>
<dbReference type="EMBL" id="AWSV01000116">
    <property type="protein sequence ID" value="ERI84758.1"/>
    <property type="molecule type" value="Genomic_DNA"/>
</dbReference>
<protein>
    <recommendedName>
        <fullName evidence="1">DUF2007 domain-containing protein</fullName>
    </recommendedName>
</protein>
<comment type="caution">
    <text evidence="2">The sequence shown here is derived from an EMBL/GenBank/DDBJ whole genome shotgun (WGS) entry which is preliminary data.</text>
</comment>
<dbReference type="Gene3D" id="3.30.70.790">
    <property type="entry name" value="UreE, C-terminal domain"/>
    <property type="match status" value="1"/>
</dbReference>
<sequence>MKEEKYDKAVEVFRGSAWEAEVIKGLLQSHGIPCVIQDGRLGAIAPYIDPDISLLVTEEQYEAAKNLIESNKKKAND</sequence>
<accession>U2CL17</accession>
<name>U2CL17_9BACE</name>
<dbReference type="PATRIC" id="fig|1321819.3.peg.2065"/>
<dbReference type="OrthoDB" id="797774at2"/>
<dbReference type="NCBIfam" id="NF040569">
    <property type="entry name" value="DUF2007_rel"/>
    <property type="match status" value="1"/>
</dbReference>
<gene>
    <name evidence="2" type="ORF">HMPREF1981_02234</name>
</gene>
<evidence type="ECO:0000313" key="3">
    <source>
        <dbReference type="Proteomes" id="UP000016496"/>
    </source>
</evidence>
<dbReference type="Pfam" id="PF09413">
    <property type="entry name" value="DUF2007"/>
    <property type="match status" value="1"/>
</dbReference>
<dbReference type="AlphaFoldDB" id="U2CL17"/>
<feature type="domain" description="DUF2007" evidence="1">
    <location>
        <begin position="10"/>
        <end position="70"/>
    </location>
</feature>
<dbReference type="InterPro" id="IPR011322">
    <property type="entry name" value="N-reg_PII-like_a/b"/>
</dbReference>
<reference evidence="2 3" key="1">
    <citation type="submission" date="2013-08" db="EMBL/GenBank/DDBJ databases">
        <authorList>
            <person name="Weinstock G."/>
            <person name="Sodergren E."/>
            <person name="Wylie T."/>
            <person name="Fulton L."/>
            <person name="Fulton R."/>
            <person name="Fronick C."/>
            <person name="O'Laughlin M."/>
            <person name="Godfrey J."/>
            <person name="Miner T."/>
            <person name="Herter B."/>
            <person name="Appelbaum E."/>
            <person name="Cordes M."/>
            <person name="Lek S."/>
            <person name="Wollam A."/>
            <person name="Pepin K.H."/>
            <person name="Palsikar V.B."/>
            <person name="Mitreva M."/>
            <person name="Wilson R.K."/>
        </authorList>
    </citation>
    <scope>NUCLEOTIDE SEQUENCE [LARGE SCALE GENOMIC DNA]</scope>
    <source>
        <strain evidence="2 3">F0041</strain>
    </source>
</reference>
<proteinExistence type="predicted"/>
<dbReference type="RefSeq" id="WP_021645778.1">
    <property type="nucleotide sequence ID" value="NZ_KE993117.1"/>
</dbReference>
<dbReference type="InterPro" id="IPR018551">
    <property type="entry name" value="DUF2007"/>
</dbReference>
<dbReference type="HOGENOM" id="CLU_2614480_0_0_10"/>